<dbReference type="Proteomes" id="UP000715781">
    <property type="component" value="Unassembled WGS sequence"/>
</dbReference>
<organism evidence="1 2">
    <name type="scientific">Mojavia pulchra JT2-VF2</name>
    <dbReference type="NCBI Taxonomy" id="287848"/>
    <lineage>
        <taxon>Bacteria</taxon>
        <taxon>Bacillati</taxon>
        <taxon>Cyanobacteriota</taxon>
        <taxon>Cyanophyceae</taxon>
        <taxon>Nostocales</taxon>
        <taxon>Nostocaceae</taxon>
    </lineage>
</organism>
<proteinExistence type="predicted"/>
<reference evidence="1" key="1">
    <citation type="submission" date="2021-05" db="EMBL/GenBank/DDBJ databases">
        <authorList>
            <person name="Pietrasiak N."/>
            <person name="Ward R."/>
            <person name="Stajich J.E."/>
            <person name="Kurbessoian T."/>
        </authorList>
    </citation>
    <scope>NUCLEOTIDE SEQUENCE</scope>
    <source>
        <strain evidence="1">JT2-VF2</strain>
    </source>
</reference>
<reference evidence="1" key="2">
    <citation type="journal article" date="2022" name="Microbiol. Resour. Announc.">
        <title>Metagenome Sequencing to Explore Phylogenomics of Terrestrial Cyanobacteria.</title>
        <authorList>
            <person name="Ward R.D."/>
            <person name="Stajich J.E."/>
            <person name="Johansen J.R."/>
            <person name="Huntemann M."/>
            <person name="Clum A."/>
            <person name="Foster B."/>
            <person name="Foster B."/>
            <person name="Roux S."/>
            <person name="Palaniappan K."/>
            <person name="Varghese N."/>
            <person name="Mukherjee S."/>
            <person name="Reddy T.B.K."/>
            <person name="Daum C."/>
            <person name="Copeland A."/>
            <person name="Chen I.A."/>
            <person name="Ivanova N.N."/>
            <person name="Kyrpides N.C."/>
            <person name="Shapiro N."/>
            <person name="Eloe-Fadrosh E.A."/>
            <person name="Pietrasiak N."/>
        </authorList>
    </citation>
    <scope>NUCLEOTIDE SEQUENCE</scope>
    <source>
        <strain evidence="1">JT2-VF2</strain>
    </source>
</reference>
<gene>
    <name evidence="1" type="ORF">KME32_04395</name>
</gene>
<sequence>MYNLVNLLFPKYINNDRTLAENSVIRDEQMRSQPQQTQDFFYTPIKY</sequence>
<evidence type="ECO:0000313" key="1">
    <source>
        <dbReference type="EMBL" id="MBW4560393.1"/>
    </source>
</evidence>
<dbReference type="AlphaFoldDB" id="A0A951PVZ0"/>
<comment type="caution">
    <text evidence="1">The sequence shown here is derived from an EMBL/GenBank/DDBJ whole genome shotgun (WGS) entry which is preliminary data.</text>
</comment>
<name>A0A951PVZ0_9NOST</name>
<protein>
    <submittedName>
        <fullName evidence="1">Uncharacterized protein</fullName>
    </submittedName>
</protein>
<dbReference type="EMBL" id="JAHHHN010000002">
    <property type="protein sequence ID" value="MBW4560393.1"/>
    <property type="molecule type" value="Genomic_DNA"/>
</dbReference>
<evidence type="ECO:0000313" key="2">
    <source>
        <dbReference type="Proteomes" id="UP000715781"/>
    </source>
</evidence>
<accession>A0A951PVZ0</accession>